<dbReference type="InterPro" id="IPR003593">
    <property type="entry name" value="AAA+_ATPase"/>
</dbReference>
<dbReference type="NCBIfam" id="TIGR01420">
    <property type="entry name" value="pilT_fam"/>
    <property type="match status" value="1"/>
</dbReference>
<reference evidence="4" key="1">
    <citation type="submission" date="2017-09" db="EMBL/GenBank/DDBJ databases">
        <title>Depth-based differentiation of microbial function through sediment-hosted aquifers and enrichment of novel symbionts in the deep terrestrial subsurface.</title>
        <authorList>
            <person name="Probst A.J."/>
            <person name="Ladd B."/>
            <person name="Jarett J.K."/>
            <person name="Geller-Mcgrath D.E."/>
            <person name="Sieber C.M.K."/>
            <person name="Emerson J.B."/>
            <person name="Anantharaman K."/>
            <person name="Thomas B.C."/>
            <person name="Malmstrom R."/>
            <person name="Stieglmeier M."/>
            <person name="Klingl A."/>
            <person name="Woyke T."/>
            <person name="Ryan C.M."/>
            <person name="Banfield J.F."/>
        </authorList>
    </citation>
    <scope>NUCLEOTIDE SEQUENCE [LARGE SCALE GENOMIC DNA]</scope>
</reference>
<dbReference type="InterPro" id="IPR050921">
    <property type="entry name" value="T4SS_GSP_E_ATPase"/>
</dbReference>
<dbReference type="InterPro" id="IPR006321">
    <property type="entry name" value="PilT/PilU"/>
</dbReference>
<evidence type="ECO:0000256" key="1">
    <source>
        <dbReference type="ARBA" id="ARBA00006611"/>
    </source>
</evidence>
<comment type="caution">
    <text evidence="3">The sequence shown here is derived from an EMBL/GenBank/DDBJ whole genome shotgun (WGS) entry which is preliminary data.</text>
</comment>
<dbReference type="Proteomes" id="UP000228886">
    <property type="component" value="Unassembled WGS sequence"/>
</dbReference>
<name>A0A2M7E7U2_9BACT</name>
<feature type="domain" description="Bacterial type II secretion system protein E" evidence="2">
    <location>
        <begin position="195"/>
        <end position="209"/>
    </location>
</feature>
<accession>A0A2M7E7U2</accession>
<dbReference type="EMBL" id="PETL01000259">
    <property type="protein sequence ID" value="PIV63810.1"/>
    <property type="molecule type" value="Genomic_DNA"/>
</dbReference>
<dbReference type="PANTHER" id="PTHR30486:SF16">
    <property type="entry name" value="TWITCHING MOTILITY PROTEIN PILT"/>
    <property type="match status" value="1"/>
</dbReference>
<dbReference type="Pfam" id="PF00437">
    <property type="entry name" value="T2SSE"/>
    <property type="match status" value="1"/>
</dbReference>
<protein>
    <submittedName>
        <fullName evidence="3">Type IV pili twitching motility protein PilT</fullName>
    </submittedName>
</protein>
<organism evidence="3 4">
    <name type="scientific">bacterium (Candidatus Ratteibacteria) CG01_land_8_20_14_3_00_40_19</name>
    <dbReference type="NCBI Taxonomy" id="2014290"/>
    <lineage>
        <taxon>Bacteria</taxon>
        <taxon>Candidatus Ratteibacteria</taxon>
    </lineage>
</organism>
<dbReference type="GO" id="GO:0016887">
    <property type="term" value="F:ATP hydrolysis activity"/>
    <property type="evidence" value="ECO:0007669"/>
    <property type="project" value="InterPro"/>
</dbReference>
<dbReference type="PANTHER" id="PTHR30486">
    <property type="entry name" value="TWITCHING MOTILITY PROTEIN PILT"/>
    <property type="match status" value="1"/>
</dbReference>
<proteinExistence type="inferred from homology"/>
<dbReference type="AlphaFoldDB" id="A0A2M7E7U2"/>
<dbReference type="SUPFAM" id="SSF52540">
    <property type="entry name" value="P-loop containing nucleoside triphosphate hydrolases"/>
    <property type="match status" value="1"/>
</dbReference>
<evidence type="ECO:0000313" key="4">
    <source>
        <dbReference type="Proteomes" id="UP000228886"/>
    </source>
</evidence>
<dbReference type="Gene3D" id="3.40.50.300">
    <property type="entry name" value="P-loop containing nucleotide triphosphate hydrolases"/>
    <property type="match status" value="1"/>
</dbReference>
<dbReference type="InterPro" id="IPR001482">
    <property type="entry name" value="T2SS/T4SS_dom"/>
</dbReference>
<dbReference type="CDD" id="cd01131">
    <property type="entry name" value="PilT"/>
    <property type="match status" value="1"/>
</dbReference>
<gene>
    <name evidence="3" type="ORF">COS11_05475</name>
</gene>
<sequence>MIKLEELLRKTIERAASDLHLAVDAPPIIRIDEKLIPLGDKRLTNVDTRELAYSILSEEQRKTFEQEDELDLSLGIEGLSRFRINVFKQKNSIAVAIRAIPYKIKTFEELGLPVEVVSSLTELPKGLILVTGATGSGKSTTLASMIDRINENRPCHIITVEDPIEYVHNHKKALINQREIGTDTHSFVNALKYVLRQDPDVILIGEMRDLETMAIALTAAETGHLVLATLHTNDSTQSINRLIDVFPPHQQNQVRIQLSFVLQAILSQQLIPQGDKKGRALALEIMVITPAIRSMIRESKTHQLYSVIQTGGKFGMRTMNQSLYELVQRHLISQQQALERSLDPEDLRRLFKG</sequence>
<dbReference type="SMART" id="SM00382">
    <property type="entry name" value="AAA"/>
    <property type="match status" value="1"/>
</dbReference>
<evidence type="ECO:0000259" key="2">
    <source>
        <dbReference type="PROSITE" id="PS00662"/>
    </source>
</evidence>
<dbReference type="InterPro" id="IPR027417">
    <property type="entry name" value="P-loop_NTPase"/>
</dbReference>
<comment type="similarity">
    <text evidence="1">Belongs to the GSP E family.</text>
</comment>
<evidence type="ECO:0000313" key="3">
    <source>
        <dbReference type="EMBL" id="PIV63810.1"/>
    </source>
</evidence>
<dbReference type="Gene3D" id="3.30.450.90">
    <property type="match status" value="1"/>
</dbReference>
<dbReference type="GO" id="GO:0005524">
    <property type="term" value="F:ATP binding"/>
    <property type="evidence" value="ECO:0007669"/>
    <property type="project" value="InterPro"/>
</dbReference>
<dbReference type="PROSITE" id="PS00662">
    <property type="entry name" value="T2SP_E"/>
    <property type="match status" value="1"/>
</dbReference>